<evidence type="ECO:0000259" key="1">
    <source>
        <dbReference type="Pfam" id="PF22458"/>
    </source>
</evidence>
<dbReference type="Gene3D" id="3.30.70.1170">
    <property type="entry name" value="Sun protein, domain 3"/>
    <property type="match status" value="1"/>
</dbReference>
<gene>
    <name evidence="2" type="ORF">S01H4_38317</name>
</gene>
<dbReference type="SUPFAM" id="SSF53335">
    <property type="entry name" value="S-adenosyl-L-methionine-dependent methyltransferases"/>
    <property type="match status" value="1"/>
</dbReference>
<reference evidence="2" key="1">
    <citation type="journal article" date="2014" name="Front. Microbiol.">
        <title>High frequency of phylogenetically diverse reductive dehalogenase-homologous genes in deep subseafloor sedimentary metagenomes.</title>
        <authorList>
            <person name="Kawai M."/>
            <person name="Futagami T."/>
            <person name="Toyoda A."/>
            <person name="Takaki Y."/>
            <person name="Nishi S."/>
            <person name="Hori S."/>
            <person name="Arai W."/>
            <person name="Tsubouchi T."/>
            <person name="Morono Y."/>
            <person name="Uchiyama I."/>
            <person name="Ito T."/>
            <person name="Fujiyama A."/>
            <person name="Inagaki F."/>
            <person name="Takami H."/>
        </authorList>
    </citation>
    <scope>NUCLEOTIDE SEQUENCE</scope>
    <source>
        <strain evidence="2">Expedition CK06-06</strain>
    </source>
</reference>
<organism evidence="2">
    <name type="scientific">marine sediment metagenome</name>
    <dbReference type="NCBI Taxonomy" id="412755"/>
    <lineage>
        <taxon>unclassified sequences</taxon>
        <taxon>metagenomes</taxon>
        <taxon>ecological metagenomes</taxon>
    </lineage>
</organism>
<dbReference type="InterPro" id="IPR029063">
    <property type="entry name" value="SAM-dependent_MTases_sf"/>
</dbReference>
<sequence>MSQNQNLTLKLAQEYGYLPYMIERYVQFLGIDGTIELLKANEKPLTPSIRVNTLKISASDLKIRLTQKGFELEQIKWIPYAFKV</sequence>
<proteinExistence type="predicted"/>
<protein>
    <recommendedName>
        <fullName evidence="1">Ribosomal RNA small subunit methyltransferase B-like ferredoxin-like domain-containing protein</fullName>
    </recommendedName>
</protein>
<name>X1E8Y1_9ZZZZ</name>
<dbReference type="EMBL" id="BART01020660">
    <property type="protein sequence ID" value="GAH05098.1"/>
    <property type="molecule type" value="Genomic_DNA"/>
</dbReference>
<dbReference type="Pfam" id="PF22458">
    <property type="entry name" value="RsmF-B_ferredox"/>
    <property type="match status" value="1"/>
</dbReference>
<dbReference type="InterPro" id="IPR054728">
    <property type="entry name" value="RsmB-like_ferredoxin"/>
</dbReference>
<evidence type="ECO:0000313" key="2">
    <source>
        <dbReference type="EMBL" id="GAH05098.1"/>
    </source>
</evidence>
<dbReference type="AlphaFoldDB" id="X1E8Y1"/>
<accession>X1E8Y1</accession>
<feature type="domain" description="Ribosomal RNA small subunit methyltransferase B-like ferredoxin-like" evidence="1">
    <location>
        <begin position="20"/>
        <end position="83"/>
    </location>
</feature>
<feature type="non-terminal residue" evidence="2">
    <location>
        <position position="84"/>
    </location>
</feature>
<comment type="caution">
    <text evidence="2">The sequence shown here is derived from an EMBL/GenBank/DDBJ whole genome shotgun (WGS) entry which is preliminary data.</text>
</comment>